<feature type="region of interest" description="Disordered" evidence="1">
    <location>
        <begin position="105"/>
        <end position="125"/>
    </location>
</feature>
<evidence type="ECO:0000313" key="2">
    <source>
        <dbReference type="EMBL" id="CAE0830233.1"/>
    </source>
</evidence>
<evidence type="ECO:0000256" key="1">
    <source>
        <dbReference type="SAM" id="MobiDB-lite"/>
    </source>
</evidence>
<sequence length="125" mass="13119">MCATVCSVWHCGWLFVWLSVLRCVAVCGVVQLQVAACALCGGVWRLVCGWFGRLGVDGGSVGYMGPQGRKIAKNGTQLKFISRSQGGLSRTNAGGCGEICQSTGQRGGAPHQRHGKMQNGGECMA</sequence>
<dbReference type="EMBL" id="HBJA01120623">
    <property type="protein sequence ID" value="CAE0830233.1"/>
    <property type="molecule type" value="Transcribed_RNA"/>
</dbReference>
<dbReference type="AlphaFoldDB" id="A0A7S4GA64"/>
<reference evidence="2" key="1">
    <citation type="submission" date="2021-01" db="EMBL/GenBank/DDBJ databases">
        <authorList>
            <person name="Corre E."/>
            <person name="Pelletier E."/>
            <person name="Niang G."/>
            <person name="Scheremetjew M."/>
            <person name="Finn R."/>
            <person name="Kale V."/>
            <person name="Holt S."/>
            <person name="Cochrane G."/>
            <person name="Meng A."/>
            <person name="Brown T."/>
            <person name="Cohen L."/>
        </authorList>
    </citation>
    <scope>NUCLEOTIDE SEQUENCE</scope>
    <source>
        <strain evidence="2">CCMP1594</strain>
    </source>
</reference>
<name>A0A7S4GA64_9EUGL</name>
<organism evidence="2">
    <name type="scientific">Eutreptiella gymnastica</name>
    <dbReference type="NCBI Taxonomy" id="73025"/>
    <lineage>
        <taxon>Eukaryota</taxon>
        <taxon>Discoba</taxon>
        <taxon>Euglenozoa</taxon>
        <taxon>Euglenida</taxon>
        <taxon>Spirocuta</taxon>
        <taxon>Euglenophyceae</taxon>
        <taxon>Eutreptiales</taxon>
        <taxon>Eutreptiaceae</taxon>
        <taxon>Eutreptiella</taxon>
    </lineage>
</organism>
<protein>
    <submittedName>
        <fullName evidence="2">Uncharacterized protein</fullName>
    </submittedName>
</protein>
<proteinExistence type="predicted"/>
<accession>A0A7S4GA64</accession>
<gene>
    <name evidence="2" type="ORF">EGYM00163_LOCUS41513</name>
</gene>